<dbReference type="EC" id="1.1.1.133" evidence="3 6"/>
<feature type="domain" description="RmlD-like substrate binding" evidence="7">
    <location>
        <begin position="5"/>
        <end position="296"/>
    </location>
</feature>
<keyword evidence="6" id="KW-0521">NADP</keyword>
<dbReference type="EMBL" id="CP045652">
    <property type="protein sequence ID" value="QGA25354.1"/>
    <property type="molecule type" value="Genomic_DNA"/>
</dbReference>
<evidence type="ECO:0000256" key="6">
    <source>
        <dbReference type="RuleBase" id="RU364082"/>
    </source>
</evidence>
<dbReference type="Proteomes" id="UP000326921">
    <property type="component" value="Chromosome"/>
</dbReference>
<evidence type="ECO:0000313" key="8">
    <source>
        <dbReference type="EMBL" id="QGA25354.1"/>
    </source>
</evidence>
<dbReference type="RefSeq" id="WP_153509674.1">
    <property type="nucleotide sequence ID" value="NZ_CP045652.1"/>
</dbReference>
<comment type="pathway">
    <text evidence="1 6">Carbohydrate biosynthesis; dTDP-L-rhamnose biosynthesis.</text>
</comment>
<organism evidence="8 9">
    <name type="scientific">Sphingobacterium zhuxiongii</name>
    <dbReference type="NCBI Taxonomy" id="2662364"/>
    <lineage>
        <taxon>Bacteria</taxon>
        <taxon>Pseudomonadati</taxon>
        <taxon>Bacteroidota</taxon>
        <taxon>Sphingobacteriia</taxon>
        <taxon>Sphingobacteriales</taxon>
        <taxon>Sphingobacteriaceae</taxon>
        <taxon>Sphingobacterium</taxon>
    </lineage>
</organism>
<dbReference type="KEGG" id="sphe:GFH32_03030"/>
<keyword evidence="9" id="KW-1185">Reference proteome</keyword>
<evidence type="ECO:0000256" key="1">
    <source>
        <dbReference type="ARBA" id="ARBA00004781"/>
    </source>
</evidence>
<dbReference type="SUPFAM" id="SSF51735">
    <property type="entry name" value="NAD(P)-binding Rossmann-fold domains"/>
    <property type="match status" value="1"/>
</dbReference>
<dbReference type="InterPro" id="IPR036291">
    <property type="entry name" value="NAD(P)-bd_dom_sf"/>
</dbReference>
<dbReference type="Gene3D" id="3.40.50.720">
    <property type="entry name" value="NAD(P)-binding Rossmann-like Domain"/>
    <property type="match status" value="1"/>
</dbReference>
<comment type="catalytic activity">
    <reaction evidence="5">
        <text>dTDP-beta-L-rhamnose + NADP(+) = dTDP-4-dehydro-beta-L-rhamnose + NADPH + H(+)</text>
        <dbReference type="Rhea" id="RHEA:21796"/>
        <dbReference type="ChEBI" id="CHEBI:15378"/>
        <dbReference type="ChEBI" id="CHEBI:57510"/>
        <dbReference type="ChEBI" id="CHEBI:57783"/>
        <dbReference type="ChEBI" id="CHEBI:58349"/>
        <dbReference type="ChEBI" id="CHEBI:62830"/>
        <dbReference type="EC" id="1.1.1.133"/>
    </reaction>
</comment>
<evidence type="ECO:0000259" key="7">
    <source>
        <dbReference type="Pfam" id="PF04321"/>
    </source>
</evidence>
<gene>
    <name evidence="8" type="ORF">GFH32_03030</name>
</gene>
<evidence type="ECO:0000256" key="2">
    <source>
        <dbReference type="ARBA" id="ARBA00010944"/>
    </source>
</evidence>
<dbReference type="InterPro" id="IPR005913">
    <property type="entry name" value="dTDP_dehydrorham_reduct"/>
</dbReference>
<name>A0A5Q0Q7W8_9SPHI</name>
<dbReference type="PANTHER" id="PTHR10491">
    <property type="entry name" value="DTDP-4-DEHYDRORHAMNOSE REDUCTASE"/>
    <property type="match status" value="1"/>
</dbReference>
<reference evidence="8 9" key="1">
    <citation type="submission" date="2019-10" db="EMBL/GenBank/DDBJ databases">
        <authorList>
            <person name="Dong K."/>
        </authorList>
    </citation>
    <scope>NUCLEOTIDE SEQUENCE [LARGE SCALE GENOMIC DNA]</scope>
    <source>
        <strain evidence="9">dk4302</strain>
    </source>
</reference>
<dbReference type="InterPro" id="IPR029903">
    <property type="entry name" value="RmlD-like-bd"/>
</dbReference>
<evidence type="ECO:0000256" key="4">
    <source>
        <dbReference type="ARBA" id="ARBA00017099"/>
    </source>
</evidence>
<comment type="function">
    <text evidence="6">Catalyzes the reduction of dTDP-6-deoxy-L-lyxo-4-hexulose to yield dTDP-L-rhamnose.</text>
</comment>
<comment type="similarity">
    <text evidence="2 6">Belongs to the dTDP-4-dehydrorhamnose reductase family.</text>
</comment>
<dbReference type="UniPathway" id="UPA00124"/>
<keyword evidence="6" id="KW-0560">Oxidoreductase</keyword>
<dbReference type="GO" id="GO:0019305">
    <property type="term" value="P:dTDP-rhamnose biosynthetic process"/>
    <property type="evidence" value="ECO:0007669"/>
    <property type="project" value="UniProtKB-UniPathway"/>
</dbReference>
<accession>A0A5Q0Q7W8</accession>
<dbReference type="CDD" id="cd05254">
    <property type="entry name" value="dTDP_HR_like_SDR_e"/>
    <property type="match status" value="1"/>
</dbReference>
<proteinExistence type="inferred from homology"/>
<protein>
    <recommendedName>
        <fullName evidence="4 6">dTDP-4-dehydrorhamnose reductase</fullName>
        <ecNumber evidence="3 6">1.1.1.133</ecNumber>
    </recommendedName>
</protein>
<evidence type="ECO:0000313" key="9">
    <source>
        <dbReference type="Proteomes" id="UP000326921"/>
    </source>
</evidence>
<dbReference type="PANTHER" id="PTHR10491:SF4">
    <property type="entry name" value="METHIONINE ADENOSYLTRANSFERASE 2 SUBUNIT BETA"/>
    <property type="match status" value="1"/>
</dbReference>
<sequence>MDKKRILVTGSNGFLGHKLTEYILQHPDYDLCCTSASINRNPQDTGYRFEQLNLVDLKGLASLVEDFKPSHIIHSAALSSVEVCENDPELCQAVNVRSAAFLAELCKEQNIHLTFLSTDFVFDGQEGPYSEDATCNPINAYGQSKLDAEQAILSSGCSAAILRTILVYGVIADKKRSNLVLWAKNKLEAGEAIKAVSDQWRMPTWVDDLANACLLAIKQDAKGIYHISSDTLYSVKEVVEQVADFWNLDKSLVGSVSAAEIGQATNRPRKTGFILNKAIRELGYRPTPLNESFERIEQQIKELEKRDER</sequence>
<evidence type="ECO:0000256" key="5">
    <source>
        <dbReference type="ARBA" id="ARBA00048200"/>
    </source>
</evidence>
<dbReference type="AlphaFoldDB" id="A0A5Q0Q7W8"/>
<evidence type="ECO:0000256" key="3">
    <source>
        <dbReference type="ARBA" id="ARBA00012929"/>
    </source>
</evidence>
<dbReference type="Pfam" id="PF04321">
    <property type="entry name" value="RmlD_sub_bind"/>
    <property type="match status" value="1"/>
</dbReference>
<dbReference type="GO" id="GO:0008831">
    <property type="term" value="F:dTDP-4-dehydrorhamnose reductase activity"/>
    <property type="evidence" value="ECO:0007669"/>
    <property type="project" value="UniProtKB-EC"/>
</dbReference>